<accession>A0A086A5G4</accession>
<feature type="signal peptide" evidence="1">
    <location>
        <begin position="1"/>
        <end position="19"/>
    </location>
</feature>
<evidence type="ECO:0000313" key="2">
    <source>
        <dbReference type="EMBL" id="KFF11928.1"/>
    </source>
</evidence>
<dbReference type="OrthoDB" id="1252924at2"/>
<gene>
    <name evidence="2" type="ORF">IW15_14695</name>
</gene>
<keyword evidence="3" id="KW-1185">Reference proteome</keyword>
<sequence>MKKKIIRLSVLLFPLVATAQVGINTNDPKAMFHIDGGKDNGTTSNLMQQLNDFVVTKDGKVGIGTTTPIDLLTMVGNGNADVNMGLFSNGNTDQAIAYHNALFDGSPAAPQTVGAGRSIAAFEGYAYNQTLTAPHLLSSVVMRTGRNAGGEIWFGTSPTNTGNYVNHYNSSIDNNGNMGIGVDPTVRTAKTKLEVNGVISSTPQTLTSNGSQITSTVVNVQPAVQDDDFILPNPTAAPGAIIFIRNITTTTAEIITPAGQIIDASSIGGANNMYMIGLDNHSSKTKTVMFVSDGSNWTAFRPSN</sequence>
<dbReference type="EMBL" id="JPRH01000005">
    <property type="protein sequence ID" value="KFF11928.1"/>
    <property type="molecule type" value="Genomic_DNA"/>
</dbReference>
<evidence type="ECO:0000313" key="3">
    <source>
        <dbReference type="Proteomes" id="UP000028705"/>
    </source>
</evidence>
<dbReference type="AlphaFoldDB" id="A0A086A5G4"/>
<comment type="caution">
    <text evidence="2">The sequence shown here is derived from an EMBL/GenBank/DDBJ whole genome shotgun (WGS) entry which is preliminary data.</text>
</comment>
<protein>
    <recommendedName>
        <fullName evidence="4">Secretion protein</fullName>
    </recommendedName>
</protein>
<dbReference type="RefSeq" id="WP_034712466.1">
    <property type="nucleotide sequence ID" value="NZ_JPRH01000005.1"/>
</dbReference>
<dbReference type="eggNOG" id="ENOG50340U7">
    <property type="taxonomic scope" value="Bacteria"/>
</dbReference>
<dbReference type="Proteomes" id="UP000028705">
    <property type="component" value="Unassembled WGS sequence"/>
</dbReference>
<feature type="chain" id="PRO_5001802149" description="Secretion protein" evidence="1">
    <location>
        <begin position="20"/>
        <end position="304"/>
    </location>
</feature>
<organism evidence="2 3">
    <name type="scientific">Chryseobacterium soli</name>
    <dbReference type="NCBI Taxonomy" id="445961"/>
    <lineage>
        <taxon>Bacteria</taxon>
        <taxon>Pseudomonadati</taxon>
        <taxon>Bacteroidota</taxon>
        <taxon>Flavobacteriia</taxon>
        <taxon>Flavobacteriales</taxon>
        <taxon>Weeksellaceae</taxon>
        <taxon>Chryseobacterium group</taxon>
        <taxon>Chryseobacterium</taxon>
    </lineage>
</organism>
<dbReference type="STRING" id="445961.IW15_14695"/>
<name>A0A086A5G4_9FLAO</name>
<proteinExistence type="predicted"/>
<keyword evidence="1" id="KW-0732">Signal</keyword>
<evidence type="ECO:0008006" key="4">
    <source>
        <dbReference type="Google" id="ProtNLM"/>
    </source>
</evidence>
<evidence type="ECO:0000256" key="1">
    <source>
        <dbReference type="SAM" id="SignalP"/>
    </source>
</evidence>
<reference evidence="2 3" key="1">
    <citation type="submission" date="2014-07" db="EMBL/GenBank/DDBJ databases">
        <title>Genome of Chryseobacterium soli DSM 19298.</title>
        <authorList>
            <person name="Stropko S.J."/>
            <person name="Pipes S.E."/>
            <person name="Newman J."/>
        </authorList>
    </citation>
    <scope>NUCLEOTIDE SEQUENCE [LARGE SCALE GENOMIC DNA]</scope>
    <source>
        <strain evidence="2 3">DSM 19298</strain>
    </source>
</reference>